<accession>A0A7W3P7T0</accession>
<comment type="caution">
    <text evidence="2">The sequence shown here is derived from an EMBL/GenBank/DDBJ whole genome shotgun (WGS) entry which is preliminary data.</text>
</comment>
<keyword evidence="3" id="KW-1185">Reference proteome</keyword>
<reference evidence="2 3" key="1">
    <citation type="submission" date="2020-07" db="EMBL/GenBank/DDBJ databases">
        <title>Sequencing the genomes of 1000 actinobacteria strains.</title>
        <authorList>
            <person name="Klenk H.-P."/>
        </authorList>
    </citation>
    <scope>NUCLEOTIDE SEQUENCE [LARGE SCALE GENOMIC DNA]</scope>
    <source>
        <strain evidence="2 3">DSM 100723</strain>
    </source>
</reference>
<keyword evidence="1" id="KW-0812">Transmembrane</keyword>
<proteinExistence type="predicted"/>
<sequence length="173" mass="17495">MVRTRPAALTAALVAAVLAVLLSAVNAFLIRLGVSVVPVSLAFGSPVLWPLTGRASGTAVLIALVQFVLIGMLVALVTTLAARGTAPGRGFGAVLFAVWLGAVLAGYLTGPIVLPYLLRGYDGGPNLFLTQLVSSAGRGGGWGFSWGWLPGVVAGLVHRAVNARAAGAPVRAS</sequence>
<keyword evidence="1" id="KW-1133">Transmembrane helix</keyword>
<evidence type="ECO:0000313" key="2">
    <source>
        <dbReference type="EMBL" id="MBA8796257.1"/>
    </source>
</evidence>
<dbReference type="EMBL" id="JACGWT010000007">
    <property type="protein sequence ID" value="MBA8796257.1"/>
    <property type="molecule type" value="Genomic_DNA"/>
</dbReference>
<name>A0A7W3P7T0_9ACTN</name>
<dbReference type="AlphaFoldDB" id="A0A7W3P7T0"/>
<evidence type="ECO:0000313" key="3">
    <source>
        <dbReference type="Proteomes" id="UP000523079"/>
    </source>
</evidence>
<organism evidence="2 3">
    <name type="scientific">Microlunatus kandeliicorticis</name>
    <dbReference type="NCBI Taxonomy" id="1759536"/>
    <lineage>
        <taxon>Bacteria</taxon>
        <taxon>Bacillati</taxon>
        <taxon>Actinomycetota</taxon>
        <taxon>Actinomycetes</taxon>
        <taxon>Propionibacteriales</taxon>
        <taxon>Propionibacteriaceae</taxon>
        <taxon>Microlunatus</taxon>
    </lineage>
</organism>
<gene>
    <name evidence="2" type="ORF">FHX74_003910</name>
</gene>
<evidence type="ECO:0000256" key="1">
    <source>
        <dbReference type="SAM" id="Phobius"/>
    </source>
</evidence>
<keyword evidence="1" id="KW-0472">Membrane</keyword>
<feature type="transmembrane region" description="Helical" evidence="1">
    <location>
        <begin position="94"/>
        <end position="118"/>
    </location>
</feature>
<dbReference type="Proteomes" id="UP000523079">
    <property type="component" value="Unassembled WGS sequence"/>
</dbReference>
<protein>
    <submittedName>
        <fullName evidence="2">ABC-type transport system involved in multi-copper enzyme maturation permease subunit</fullName>
    </submittedName>
</protein>
<dbReference type="RefSeq" id="WP_182561879.1">
    <property type="nucleotide sequence ID" value="NZ_JACGWT010000007.1"/>
</dbReference>
<feature type="transmembrane region" description="Helical" evidence="1">
    <location>
        <begin position="59"/>
        <end position="82"/>
    </location>
</feature>